<feature type="domain" description="HTH DNA binding" evidence="2">
    <location>
        <begin position="324"/>
        <end position="377"/>
    </location>
</feature>
<dbReference type="EMBL" id="JAUKWQ010000004">
    <property type="protein sequence ID" value="MDO1583322.1"/>
    <property type="molecule type" value="Genomic_DNA"/>
</dbReference>
<dbReference type="InterPro" id="IPR021068">
    <property type="entry name" value="HTH_DNA-bd"/>
</dbReference>
<dbReference type="InterPro" id="IPR011670">
    <property type="entry name" value="DUF1612"/>
</dbReference>
<reference evidence="3" key="2">
    <citation type="submission" date="2023-07" db="EMBL/GenBank/DDBJ databases">
        <authorList>
            <person name="Sun H."/>
        </authorList>
    </citation>
    <scope>NUCLEOTIDE SEQUENCE</scope>
    <source>
        <strain evidence="3">05753</strain>
    </source>
</reference>
<reference evidence="3" key="1">
    <citation type="journal article" date="2015" name="Int. J. Syst. Evol. Microbiol.">
        <title>Rhizobium oryzicola sp. nov., potential plant-growth-promoting endophytic bacteria isolated from rice roots.</title>
        <authorList>
            <person name="Zhang X.X."/>
            <person name="Gao J.S."/>
            <person name="Cao Y.H."/>
            <person name="Sheirdil R.A."/>
            <person name="Wang X.C."/>
            <person name="Zhang L."/>
        </authorList>
    </citation>
    <scope>NUCLEOTIDE SEQUENCE</scope>
    <source>
        <strain evidence="3">05753</strain>
    </source>
</reference>
<dbReference type="Proteomes" id="UP001169006">
    <property type="component" value="Unassembled WGS sequence"/>
</dbReference>
<evidence type="ECO:0000259" key="1">
    <source>
        <dbReference type="Pfam" id="PF07756"/>
    </source>
</evidence>
<comment type="caution">
    <text evidence="3">The sequence shown here is derived from an EMBL/GenBank/DDBJ whole genome shotgun (WGS) entry which is preliminary data.</text>
</comment>
<sequence>MSYDLRKLPLRELFAPVTEATAELSRLDERIARSSIGEGWIERTHFSDACSSVWVDGELVHLEDLVLHDAGHDIRAPTRELTIARDVLRSRRRIVSHAPEWALGRDGLASLRQGPGSRVEDVREKQADTALEVKSVIERHGQDARTSAILTALDAELASIDALLARSATLLENAPIEHPVPEPHERDPWVYDADWDEDQRLGEWLAVLQEAKELPPVARAVIALDAWNELQVLQHAPWLGRLLSGAVLREAQMTSQTHLVTLNLGLRSVPVERRRHSQRQVRLLAYTQALAAAAEIGLKEHDRLLLAHQSLQRRLSGRRMSSSLPQLIELAIARPVLSSNMIADALDVTPRAALRLVDELGLRELTGRGRFRAWGIV</sequence>
<evidence type="ECO:0000259" key="2">
    <source>
        <dbReference type="Pfam" id="PF11972"/>
    </source>
</evidence>
<proteinExistence type="predicted"/>
<protein>
    <submittedName>
        <fullName evidence="3">RHE_PE00001 family protein</fullName>
    </submittedName>
</protein>
<accession>A0ABT8SXY8</accession>
<dbReference type="InterPro" id="IPR048017">
    <property type="entry name" value="Y4cF-like"/>
</dbReference>
<dbReference type="Pfam" id="PF11972">
    <property type="entry name" value="HTH_13"/>
    <property type="match status" value="1"/>
</dbReference>
<dbReference type="NCBIfam" id="NF040876">
    <property type="entry name" value="RHE_PE00001_fam"/>
    <property type="match status" value="1"/>
</dbReference>
<gene>
    <name evidence="3" type="ORF">Q2T52_14610</name>
</gene>
<feature type="domain" description="DUF1612" evidence="1">
    <location>
        <begin position="190"/>
        <end position="315"/>
    </location>
</feature>
<dbReference type="RefSeq" id="WP_302077512.1">
    <property type="nucleotide sequence ID" value="NZ_JAUKWQ010000004.1"/>
</dbReference>
<dbReference type="Pfam" id="PF07756">
    <property type="entry name" value="DUF1612"/>
    <property type="match status" value="1"/>
</dbReference>
<evidence type="ECO:0000313" key="3">
    <source>
        <dbReference type="EMBL" id="MDO1583322.1"/>
    </source>
</evidence>
<name>A0ABT8SXY8_9HYPH</name>
<evidence type="ECO:0000313" key="4">
    <source>
        <dbReference type="Proteomes" id="UP001169006"/>
    </source>
</evidence>
<organism evidence="3 4">
    <name type="scientific">Rhizobium oryzicola</name>
    <dbReference type="NCBI Taxonomy" id="1232668"/>
    <lineage>
        <taxon>Bacteria</taxon>
        <taxon>Pseudomonadati</taxon>
        <taxon>Pseudomonadota</taxon>
        <taxon>Alphaproteobacteria</taxon>
        <taxon>Hyphomicrobiales</taxon>
        <taxon>Rhizobiaceae</taxon>
        <taxon>Rhizobium/Agrobacterium group</taxon>
        <taxon>Rhizobium</taxon>
    </lineage>
</organism>
<keyword evidence="4" id="KW-1185">Reference proteome</keyword>